<dbReference type="Pfam" id="PF22636">
    <property type="entry name" value="FlK"/>
    <property type="match status" value="1"/>
</dbReference>
<dbReference type="PIRSF" id="PIRSF014972">
    <property type="entry name" value="FlK"/>
    <property type="match status" value="1"/>
</dbReference>
<organism evidence="2 3">
    <name type="scientific">Lipingzhangella rawalii</name>
    <dbReference type="NCBI Taxonomy" id="2055835"/>
    <lineage>
        <taxon>Bacteria</taxon>
        <taxon>Bacillati</taxon>
        <taxon>Actinomycetota</taxon>
        <taxon>Actinomycetes</taxon>
        <taxon>Streptosporangiales</taxon>
        <taxon>Nocardiopsidaceae</taxon>
        <taxon>Lipingzhangella</taxon>
    </lineage>
</organism>
<name>A0ABU2H9T3_9ACTN</name>
<dbReference type="Gene3D" id="3.10.129.10">
    <property type="entry name" value="Hotdog Thioesterase"/>
    <property type="match status" value="1"/>
</dbReference>
<feature type="domain" description="Fluoroacetyl-CoA-specific thioesterase-like" evidence="1">
    <location>
        <begin position="19"/>
        <end position="121"/>
    </location>
</feature>
<dbReference type="EMBL" id="JAVLVT010000009">
    <property type="protein sequence ID" value="MDS1272067.1"/>
    <property type="molecule type" value="Genomic_DNA"/>
</dbReference>
<dbReference type="Proteomes" id="UP001250214">
    <property type="component" value="Unassembled WGS sequence"/>
</dbReference>
<dbReference type="PANTHER" id="PTHR36934:SF1">
    <property type="entry name" value="THIOESTERASE DOMAIN-CONTAINING PROTEIN"/>
    <property type="match status" value="1"/>
</dbReference>
<reference evidence="3" key="1">
    <citation type="submission" date="2023-07" db="EMBL/GenBank/DDBJ databases">
        <title>Novel species in the genus Lipingzhangella isolated from Sambhar Salt Lake.</title>
        <authorList>
            <person name="Jiya N."/>
            <person name="Kajale S."/>
            <person name="Sharma A."/>
        </authorList>
    </citation>
    <scope>NUCLEOTIDE SEQUENCE [LARGE SCALE GENOMIC DNA]</scope>
    <source>
        <strain evidence="3">LS1_29</strain>
    </source>
</reference>
<dbReference type="InterPro" id="IPR029069">
    <property type="entry name" value="HotDog_dom_sf"/>
</dbReference>
<sequence length="127" mass="12953">MSAGTELPVGLVGTVTADVTHADTARALGSGDVLVLGTPRVLSLVEAATVAAVSERLPEERTSVGTDVALAHTAPSPVGARVVATAELTEVSGRHLTFTVELSQDGSRVAHGTVQRAVVSRQRFEGA</sequence>
<evidence type="ECO:0000259" key="1">
    <source>
        <dbReference type="Pfam" id="PF22636"/>
    </source>
</evidence>
<protein>
    <submittedName>
        <fullName evidence="2">Hotdog domain-containing protein</fullName>
    </submittedName>
</protein>
<dbReference type="PANTHER" id="PTHR36934">
    <property type="entry name" value="BLR0278 PROTEIN"/>
    <property type="match status" value="1"/>
</dbReference>
<accession>A0ABU2H9T3</accession>
<dbReference type="InterPro" id="IPR025540">
    <property type="entry name" value="FlK"/>
</dbReference>
<dbReference type="InterPro" id="IPR054485">
    <property type="entry name" value="FlK-like_dom"/>
</dbReference>
<evidence type="ECO:0000313" key="2">
    <source>
        <dbReference type="EMBL" id="MDS1272067.1"/>
    </source>
</evidence>
<proteinExistence type="predicted"/>
<evidence type="ECO:0000313" key="3">
    <source>
        <dbReference type="Proteomes" id="UP001250214"/>
    </source>
</evidence>
<dbReference type="SUPFAM" id="SSF54637">
    <property type="entry name" value="Thioesterase/thiol ester dehydrase-isomerase"/>
    <property type="match status" value="1"/>
</dbReference>
<keyword evidence="3" id="KW-1185">Reference proteome</keyword>
<gene>
    <name evidence="2" type="ORF">RIF23_17390</name>
</gene>
<comment type="caution">
    <text evidence="2">The sequence shown here is derived from an EMBL/GenBank/DDBJ whole genome shotgun (WGS) entry which is preliminary data.</text>
</comment>